<reference evidence="3 4" key="1">
    <citation type="journal article" date="2012" name="Science">
        <title>The Paleozoic origin of enzymatic lignin decomposition reconstructed from 31 fungal genomes.</title>
        <authorList>
            <person name="Floudas D."/>
            <person name="Binder M."/>
            <person name="Riley R."/>
            <person name="Barry K."/>
            <person name="Blanchette R.A."/>
            <person name="Henrissat B."/>
            <person name="Martinez A.T."/>
            <person name="Otillar R."/>
            <person name="Spatafora J.W."/>
            <person name="Yadav J.S."/>
            <person name="Aerts A."/>
            <person name="Benoit I."/>
            <person name="Boyd A."/>
            <person name="Carlson A."/>
            <person name="Copeland A."/>
            <person name="Coutinho P.M."/>
            <person name="de Vries R.P."/>
            <person name="Ferreira P."/>
            <person name="Findley K."/>
            <person name="Foster B."/>
            <person name="Gaskell J."/>
            <person name="Glotzer D."/>
            <person name="Gorecki P."/>
            <person name="Heitman J."/>
            <person name="Hesse C."/>
            <person name="Hori C."/>
            <person name="Igarashi K."/>
            <person name="Jurgens J.A."/>
            <person name="Kallen N."/>
            <person name="Kersten P."/>
            <person name="Kohler A."/>
            <person name="Kuees U."/>
            <person name="Kumar T.K.A."/>
            <person name="Kuo A."/>
            <person name="LaButti K."/>
            <person name="Larrondo L.F."/>
            <person name="Lindquist E."/>
            <person name="Ling A."/>
            <person name="Lombard V."/>
            <person name="Lucas S."/>
            <person name="Lundell T."/>
            <person name="Martin R."/>
            <person name="McLaughlin D.J."/>
            <person name="Morgenstern I."/>
            <person name="Morin E."/>
            <person name="Murat C."/>
            <person name="Nagy L.G."/>
            <person name="Nolan M."/>
            <person name="Ohm R.A."/>
            <person name="Patyshakuliyeva A."/>
            <person name="Rokas A."/>
            <person name="Ruiz-Duenas F.J."/>
            <person name="Sabat G."/>
            <person name="Salamov A."/>
            <person name="Samejima M."/>
            <person name="Schmutz J."/>
            <person name="Slot J.C."/>
            <person name="St John F."/>
            <person name="Stenlid J."/>
            <person name="Sun H."/>
            <person name="Sun S."/>
            <person name="Syed K."/>
            <person name="Tsang A."/>
            <person name="Wiebenga A."/>
            <person name="Young D."/>
            <person name="Pisabarro A."/>
            <person name="Eastwood D.C."/>
            <person name="Martin F."/>
            <person name="Cullen D."/>
            <person name="Grigoriev I.V."/>
            <person name="Hibbett D.S."/>
        </authorList>
    </citation>
    <scope>NUCLEOTIDE SEQUENCE [LARGE SCALE GENOMIC DNA]</scope>
    <source>
        <strain evidence="3 4">ATCC 11539</strain>
    </source>
</reference>
<sequence length="133" mass="15347">MEIIAELREQSILARENVVSLREENTWFHRELDKAQRVNDQARQEVWKAIEESRADLHNLLEEHGRVSTMVIDLRTKVNNSVLALRNQILAAHAHLVNIEWLMDQQASEESREVEKTLDSEGEVRGRAPSPSS</sequence>
<evidence type="ECO:0000256" key="2">
    <source>
        <dbReference type="SAM" id="MobiDB-lite"/>
    </source>
</evidence>
<proteinExistence type="predicted"/>
<accession>S7R608</accession>
<organism evidence="3 4">
    <name type="scientific">Gloeophyllum trabeum (strain ATCC 11539 / FP-39264 / Madison 617)</name>
    <name type="common">Brown rot fungus</name>
    <dbReference type="NCBI Taxonomy" id="670483"/>
    <lineage>
        <taxon>Eukaryota</taxon>
        <taxon>Fungi</taxon>
        <taxon>Dikarya</taxon>
        <taxon>Basidiomycota</taxon>
        <taxon>Agaricomycotina</taxon>
        <taxon>Agaricomycetes</taxon>
        <taxon>Gloeophyllales</taxon>
        <taxon>Gloeophyllaceae</taxon>
        <taxon>Gloeophyllum</taxon>
    </lineage>
</organism>
<dbReference type="GeneID" id="19303094"/>
<keyword evidence="4" id="KW-1185">Reference proteome</keyword>
<gene>
    <name evidence="3" type="ORF">GLOTRDRAFT_134578</name>
</gene>
<evidence type="ECO:0000256" key="1">
    <source>
        <dbReference type="SAM" id="Coils"/>
    </source>
</evidence>
<feature type="compositionally biased region" description="Basic and acidic residues" evidence="2">
    <location>
        <begin position="110"/>
        <end position="126"/>
    </location>
</feature>
<keyword evidence="1" id="KW-0175">Coiled coil</keyword>
<dbReference type="HOGENOM" id="CLU_1927846_0_0_1"/>
<dbReference type="EMBL" id="KB469595">
    <property type="protein sequence ID" value="EPQ49815.1"/>
    <property type="molecule type" value="Genomic_DNA"/>
</dbReference>
<evidence type="ECO:0000313" key="3">
    <source>
        <dbReference type="EMBL" id="EPQ49815.1"/>
    </source>
</evidence>
<evidence type="ECO:0000313" key="4">
    <source>
        <dbReference type="Proteomes" id="UP000030669"/>
    </source>
</evidence>
<dbReference type="KEGG" id="gtr:GLOTRDRAFT_134578"/>
<feature type="coiled-coil region" evidence="1">
    <location>
        <begin position="4"/>
        <end position="52"/>
    </location>
</feature>
<dbReference type="AlphaFoldDB" id="S7R608"/>
<dbReference type="Proteomes" id="UP000030669">
    <property type="component" value="Unassembled WGS sequence"/>
</dbReference>
<name>S7R608_GLOTA</name>
<protein>
    <submittedName>
        <fullName evidence="3">Uncharacterized protein</fullName>
    </submittedName>
</protein>
<dbReference type="RefSeq" id="XP_007871729.1">
    <property type="nucleotide sequence ID" value="XM_007873538.1"/>
</dbReference>
<feature type="region of interest" description="Disordered" evidence="2">
    <location>
        <begin position="110"/>
        <end position="133"/>
    </location>
</feature>